<dbReference type="InParanoid" id="A0A2J6T2L7"/>
<feature type="domain" description="DDE-1" evidence="1">
    <location>
        <begin position="3"/>
        <end position="86"/>
    </location>
</feature>
<dbReference type="OrthoDB" id="3439922at2759"/>
<dbReference type="GO" id="GO:0003676">
    <property type="term" value="F:nucleic acid binding"/>
    <property type="evidence" value="ECO:0007669"/>
    <property type="project" value="InterPro"/>
</dbReference>
<sequence>ITAIECTSADGQFLKPSIIWPTHFQEIWEGSSNFGWYHEQSKDGYLDRNVILKWITETFEPQTKARAKGSIPLLISDALSDYNTRFVEKFCEKKTFVYVNFIH</sequence>
<organism evidence="2 3">
    <name type="scientific">Hyaloscypha bicolor E</name>
    <dbReference type="NCBI Taxonomy" id="1095630"/>
    <lineage>
        <taxon>Eukaryota</taxon>
        <taxon>Fungi</taxon>
        <taxon>Dikarya</taxon>
        <taxon>Ascomycota</taxon>
        <taxon>Pezizomycotina</taxon>
        <taxon>Leotiomycetes</taxon>
        <taxon>Helotiales</taxon>
        <taxon>Hyaloscyphaceae</taxon>
        <taxon>Hyaloscypha</taxon>
        <taxon>Hyaloscypha bicolor</taxon>
    </lineage>
</organism>
<dbReference type="InterPro" id="IPR004875">
    <property type="entry name" value="DDE_SF_endonuclease_dom"/>
</dbReference>
<feature type="non-terminal residue" evidence="2">
    <location>
        <position position="1"/>
    </location>
</feature>
<reference evidence="2 3" key="1">
    <citation type="submission" date="2016-04" db="EMBL/GenBank/DDBJ databases">
        <title>A degradative enzymes factory behind the ericoid mycorrhizal symbiosis.</title>
        <authorList>
            <consortium name="DOE Joint Genome Institute"/>
            <person name="Martino E."/>
            <person name="Morin E."/>
            <person name="Grelet G."/>
            <person name="Kuo A."/>
            <person name="Kohler A."/>
            <person name="Daghino S."/>
            <person name="Barry K."/>
            <person name="Choi C."/>
            <person name="Cichocki N."/>
            <person name="Clum A."/>
            <person name="Copeland A."/>
            <person name="Hainaut M."/>
            <person name="Haridas S."/>
            <person name="Labutti K."/>
            <person name="Lindquist E."/>
            <person name="Lipzen A."/>
            <person name="Khouja H.-R."/>
            <person name="Murat C."/>
            <person name="Ohm R."/>
            <person name="Olson A."/>
            <person name="Spatafora J."/>
            <person name="Veneault-Fourrey C."/>
            <person name="Henrissat B."/>
            <person name="Grigoriev I."/>
            <person name="Martin F."/>
            <person name="Perotto S."/>
        </authorList>
    </citation>
    <scope>NUCLEOTIDE SEQUENCE [LARGE SCALE GENOMIC DNA]</scope>
    <source>
        <strain evidence="2 3">E</strain>
    </source>
</reference>
<dbReference type="AlphaFoldDB" id="A0A2J6T2L7"/>
<dbReference type="Pfam" id="PF03184">
    <property type="entry name" value="DDE_1"/>
    <property type="match status" value="1"/>
</dbReference>
<name>A0A2J6T2L7_9HELO</name>
<protein>
    <recommendedName>
        <fullName evidence="1">DDE-1 domain-containing protein</fullName>
    </recommendedName>
</protein>
<dbReference type="Proteomes" id="UP000235371">
    <property type="component" value="Unassembled WGS sequence"/>
</dbReference>
<dbReference type="EMBL" id="KZ613847">
    <property type="protein sequence ID" value="PMD57268.1"/>
    <property type="molecule type" value="Genomic_DNA"/>
</dbReference>
<gene>
    <name evidence="2" type="ORF">K444DRAFT_534686</name>
</gene>
<evidence type="ECO:0000313" key="2">
    <source>
        <dbReference type="EMBL" id="PMD57268.1"/>
    </source>
</evidence>
<proteinExistence type="predicted"/>
<dbReference type="RefSeq" id="XP_024734172.1">
    <property type="nucleotide sequence ID" value="XM_024875230.1"/>
</dbReference>
<accession>A0A2J6T2L7</accession>
<keyword evidence="3" id="KW-1185">Reference proteome</keyword>
<evidence type="ECO:0000313" key="3">
    <source>
        <dbReference type="Proteomes" id="UP000235371"/>
    </source>
</evidence>
<dbReference type="GeneID" id="36583310"/>
<evidence type="ECO:0000259" key="1">
    <source>
        <dbReference type="Pfam" id="PF03184"/>
    </source>
</evidence>